<dbReference type="RefSeq" id="XP_042921819.1">
    <property type="nucleotide sequence ID" value="XM_043064818.1"/>
</dbReference>
<dbReference type="GeneID" id="5721576"/>
<organism evidence="3 4">
    <name type="scientific">Chlamydomonas reinhardtii</name>
    <name type="common">Chlamydomonas smithii</name>
    <dbReference type="NCBI Taxonomy" id="3055"/>
    <lineage>
        <taxon>Eukaryota</taxon>
        <taxon>Viridiplantae</taxon>
        <taxon>Chlorophyta</taxon>
        <taxon>core chlorophytes</taxon>
        <taxon>Chlorophyceae</taxon>
        <taxon>CS clade</taxon>
        <taxon>Chlamydomonadales</taxon>
        <taxon>Chlamydomonadaceae</taxon>
        <taxon>Chlamydomonas</taxon>
    </lineage>
</organism>
<gene>
    <name evidence="3" type="ORF">CHLRE_08g361100v5</name>
</gene>
<name>A0A2K3DGH1_CHLRE</name>
<dbReference type="PROSITE" id="PS50053">
    <property type="entry name" value="UBIQUITIN_2"/>
    <property type="match status" value="1"/>
</dbReference>
<dbReference type="InterPro" id="IPR029071">
    <property type="entry name" value="Ubiquitin-like_domsf"/>
</dbReference>
<accession>A0A2K3DGH1</accession>
<evidence type="ECO:0000313" key="4">
    <source>
        <dbReference type="Proteomes" id="UP000006906"/>
    </source>
</evidence>
<dbReference type="AlphaFoldDB" id="A0A2K3DGH1"/>
<dbReference type="OrthoDB" id="1047367at2759"/>
<dbReference type="Proteomes" id="UP000006906">
    <property type="component" value="Chromosome 8"/>
</dbReference>
<proteinExistence type="predicted"/>
<evidence type="ECO:0000256" key="1">
    <source>
        <dbReference type="SAM" id="MobiDB-lite"/>
    </source>
</evidence>
<dbReference type="InParanoid" id="A0A2K3DGH1"/>
<evidence type="ECO:0000259" key="2">
    <source>
        <dbReference type="PROSITE" id="PS50053"/>
    </source>
</evidence>
<reference evidence="3 4" key="1">
    <citation type="journal article" date="2007" name="Science">
        <title>The Chlamydomonas genome reveals the evolution of key animal and plant functions.</title>
        <authorList>
            <person name="Merchant S.S."/>
            <person name="Prochnik S.E."/>
            <person name="Vallon O."/>
            <person name="Harris E.H."/>
            <person name="Karpowicz S.J."/>
            <person name="Witman G.B."/>
            <person name="Terry A."/>
            <person name="Salamov A."/>
            <person name="Fritz-Laylin L.K."/>
            <person name="Marechal-Drouard L."/>
            <person name="Marshall W.F."/>
            <person name="Qu L.H."/>
            <person name="Nelson D.R."/>
            <person name="Sanderfoot A.A."/>
            <person name="Spalding M.H."/>
            <person name="Kapitonov V.V."/>
            <person name="Ren Q."/>
            <person name="Ferris P."/>
            <person name="Lindquist E."/>
            <person name="Shapiro H."/>
            <person name="Lucas S.M."/>
            <person name="Grimwood J."/>
            <person name="Schmutz J."/>
            <person name="Cardol P."/>
            <person name="Cerutti H."/>
            <person name="Chanfreau G."/>
            <person name="Chen C.L."/>
            <person name="Cognat V."/>
            <person name="Croft M.T."/>
            <person name="Dent R."/>
            <person name="Dutcher S."/>
            <person name="Fernandez E."/>
            <person name="Fukuzawa H."/>
            <person name="Gonzalez-Ballester D."/>
            <person name="Gonzalez-Halphen D."/>
            <person name="Hallmann A."/>
            <person name="Hanikenne M."/>
            <person name="Hippler M."/>
            <person name="Inwood W."/>
            <person name="Jabbari K."/>
            <person name="Kalanon M."/>
            <person name="Kuras R."/>
            <person name="Lefebvre P.A."/>
            <person name="Lemaire S.D."/>
            <person name="Lobanov A.V."/>
            <person name="Lohr M."/>
            <person name="Manuell A."/>
            <person name="Meier I."/>
            <person name="Mets L."/>
            <person name="Mittag M."/>
            <person name="Mittelmeier T."/>
            <person name="Moroney J.V."/>
            <person name="Moseley J."/>
            <person name="Napoli C."/>
            <person name="Nedelcu A.M."/>
            <person name="Niyogi K."/>
            <person name="Novoselov S.V."/>
            <person name="Paulsen I.T."/>
            <person name="Pazour G."/>
            <person name="Purton S."/>
            <person name="Ral J.P."/>
            <person name="Riano-Pachon D.M."/>
            <person name="Riekhof W."/>
            <person name="Rymarquis L."/>
            <person name="Schroda M."/>
            <person name="Stern D."/>
            <person name="Umen J."/>
            <person name="Willows R."/>
            <person name="Wilson N."/>
            <person name="Zimmer S.L."/>
            <person name="Allmer J."/>
            <person name="Balk J."/>
            <person name="Bisova K."/>
            <person name="Chen C.J."/>
            <person name="Elias M."/>
            <person name="Gendler K."/>
            <person name="Hauser C."/>
            <person name="Lamb M.R."/>
            <person name="Ledford H."/>
            <person name="Long J.C."/>
            <person name="Minagawa J."/>
            <person name="Page M.D."/>
            <person name="Pan J."/>
            <person name="Pootakham W."/>
            <person name="Roje S."/>
            <person name="Rose A."/>
            <person name="Stahlberg E."/>
            <person name="Terauchi A.M."/>
            <person name="Yang P."/>
            <person name="Ball S."/>
            <person name="Bowler C."/>
            <person name="Dieckmann C.L."/>
            <person name="Gladyshev V.N."/>
            <person name="Green P."/>
            <person name="Jorgensen R."/>
            <person name="Mayfield S."/>
            <person name="Mueller-Roeber B."/>
            <person name="Rajamani S."/>
            <person name="Sayre R.T."/>
            <person name="Brokstein P."/>
            <person name="Dubchak I."/>
            <person name="Goodstein D."/>
            <person name="Hornick L."/>
            <person name="Huang Y.W."/>
            <person name="Jhaveri J."/>
            <person name="Luo Y."/>
            <person name="Martinez D."/>
            <person name="Ngau W.C."/>
            <person name="Otillar B."/>
            <person name="Poliakov A."/>
            <person name="Porter A."/>
            <person name="Szajkowski L."/>
            <person name="Werner G."/>
            <person name="Zhou K."/>
            <person name="Grigoriev I.V."/>
            <person name="Rokhsar D.S."/>
            <person name="Grossman A.R."/>
        </authorList>
    </citation>
    <scope>NUCLEOTIDE SEQUENCE [LARGE SCALE GENOMIC DNA]</scope>
    <source>
        <strain evidence="4">CC-503</strain>
    </source>
</reference>
<dbReference type="Gramene" id="PNW79640">
    <property type="protein sequence ID" value="PNW79640"/>
    <property type="gene ID" value="CHLRE_08g361100v5"/>
</dbReference>
<dbReference type="EMBL" id="CM008969">
    <property type="protein sequence ID" value="PNW79640.1"/>
    <property type="molecule type" value="Genomic_DNA"/>
</dbReference>
<dbReference type="SUPFAM" id="SSF54236">
    <property type="entry name" value="Ubiquitin-like"/>
    <property type="match status" value="1"/>
</dbReference>
<dbReference type="InterPro" id="IPR000626">
    <property type="entry name" value="Ubiquitin-like_dom"/>
</dbReference>
<keyword evidence="4" id="KW-1185">Reference proteome</keyword>
<sequence>MAEPAAPTAPPAHDPAPAPTPPGAAAPPPSEAASAATAALLLRLLPAGGPTAAAAVASGSGRDERPATATAGGAAAGGAAAATAGAGAAGAAATAVPMRWSREELAELSGRSDPSCVPPPGADPTAYEVAFSKYNPTPGTGRTGFLAVPPNNYPFYTSEGEGPAGRGGEKYVPVLQPDGGQLSEWEPMYAPSKEQAEADRAAAYAAGVPHGYLAPGASRAAAGAAEGEEVLQLWVVSELHGDGEYGAQVDAAGSGRHRGGPFRVAVGARTRVEELRAVLRDAGGLLPALQRLSYAGKHLDDSQRTLQHYGIAYWHKRFPHWPIKIRKCRV</sequence>
<dbReference type="Gene3D" id="3.10.20.90">
    <property type="entry name" value="Phosphatidylinositol 3-kinase Catalytic Subunit, Chain A, domain 1"/>
    <property type="match status" value="1"/>
</dbReference>
<feature type="compositionally biased region" description="Pro residues" evidence="1">
    <location>
        <begin position="7"/>
        <end position="30"/>
    </location>
</feature>
<dbReference type="ExpressionAtlas" id="A0A2K3DGH1">
    <property type="expression patterns" value="baseline"/>
</dbReference>
<dbReference type="Pfam" id="PF00240">
    <property type="entry name" value="ubiquitin"/>
    <property type="match status" value="1"/>
</dbReference>
<feature type="region of interest" description="Disordered" evidence="1">
    <location>
        <begin position="1"/>
        <end position="34"/>
    </location>
</feature>
<dbReference type="CDD" id="cd17039">
    <property type="entry name" value="Ubl_ubiquitin_like"/>
    <property type="match status" value="1"/>
</dbReference>
<feature type="domain" description="Ubiquitin-like" evidence="2">
    <location>
        <begin position="262"/>
        <end position="311"/>
    </location>
</feature>
<evidence type="ECO:0000313" key="3">
    <source>
        <dbReference type="EMBL" id="PNW79640.1"/>
    </source>
</evidence>
<protein>
    <recommendedName>
        <fullName evidence="2">Ubiquitin-like domain-containing protein</fullName>
    </recommendedName>
</protein>